<evidence type="ECO:0000256" key="4">
    <source>
        <dbReference type="ARBA" id="ARBA00022833"/>
    </source>
</evidence>
<evidence type="ECO:0000256" key="2">
    <source>
        <dbReference type="ARBA" id="ARBA00022723"/>
    </source>
</evidence>
<dbReference type="Gene3D" id="3.30.2010.10">
    <property type="entry name" value="Metalloproteases ('zincins'), catalytic domain"/>
    <property type="match status" value="1"/>
</dbReference>
<evidence type="ECO:0000256" key="6">
    <source>
        <dbReference type="RuleBase" id="RU003983"/>
    </source>
</evidence>
<dbReference type="CDD" id="cd07332">
    <property type="entry name" value="M48C_Oma1_like"/>
    <property type="match status" value="1"/>
</dbReference>
<evidence type="ECO:0000256" key="7">
    <source>
        <dbReference type="SAM" id="Phobius"/>
    </source>
</evidence>
<dbReference type="GO" id="GO:0016020">
    <property type="term" value="C:membrane"/>
    <property type="evidence" value="ECO:0007669"/>
    <property type="project" value="TreeGrafter"/>
</dbReference>
<evidence type="ECO:0000256" key="5">
    <source>
        <dbReference type="ARBA" id="ARBA00023049"/>
    </source>
</evidence>
<comment type="caution">
    <text evidence="10">The sequence shown here is derived from an EMBL/GenBank/DDBJ whole genome shotgun (WGS) entry which is preliminary data.</text>
</comment>
<keyword evidence="1 6" id="KW-0645">Protease</keyword>
<evidence type="ECO:0000259" key="9">
    <source>
        <dbReference type="Pfam" id="PF23368"/>
    </source>
</evidence>
<evidence type="ECO:0000313" key="11">
    <source>
        <dbReference type="Proteomes" id="UP000436822"/>
    </source>
</evidence>
<dbReference type="PANTHER" id="PTHR22726">
    <property type="entry name" value="METALLOENDOPEPTIDASE OMA1"/>
    <property type="match status" value="1"/>
</dbReference>
<feature type="domain" description="Peptidase M48" evidence="8">
    <location>
        <begin position="170"/>
        <end position="345"/>
    </location>
</feature>
<organism evidence="10 11">
    <name type="scientific">Litoreibacter roseus</name>
    <dbReference type="NCBI Taxonomy" id="2601869"/>
    <lineage>
        <taxon>Bacteria</taxon>
        <taxon>Pseudomonadati</taxon>
        <taxon>Pseudomonadota</taxon>
        <taxon>Alphaproteobacteria</taxon>
        <taxon>Rhodobacterales</taxon>
        <taxon>Roseobacteraceae</taxon>
        <taxon>Litoreibacter</taxon>
    </lineage>
</organism>
<name>A0A6N6JFJ8_9RHOB</name>
<evidence type="ECO:0000259" key="8">
    <source>
        <dbReference type="Pfam" id="PF01435"/>
    </source>
</evidence>
<evidence type="ECO:0000313" key="10">
    <source>
        <dbReference type="EMBL" id="GFE64737.1"/>
    </source>
</evidence>
<comment type="similarity">
    <text evidence="6">Belongs to the peptidase M48 family.</text>
</comment>
<accession>A0A6N6JFJ8</accession>
<dbReference type="Proteomes" id="UP000436822">
    <property type="component" value="Unassembled WGS sequence"/>
</dbReference>
<reference evidence="10 11" key="1">
    <citation type="submission" date="2019-12" db="EMBL/GenBank/DDBJ databases">
        <title>Litoreibacter badius sp. nov., a novel bacteriochlorophyll a-containing bacterium in the genus Litoreibacter.</title>
        <authorList>
            <person name="Kanamuro M."/>
            <person name="Takabe Y."/>
            <person name="Mori K."/>
            <person name="Takaichi S."/>
            <person name="Hanada S."/>
        </authorList>
    </citation>
    <scope>NUCLEOTIDE SEQUENCE [LARGE SCALE GENOMIC DNA]</scope>
    <source>
        <strain evidence="10 11">K6</strain>
    </source>
</reference>
<dbReference type="InterPro" id="IPR001915">
    <property type="entry name" value="Peptidase_M48"/>
</dbReference>
<keyword evidence="3 6" id="KW-0378">Hydrolase</keyword>
<dbReference type="EMBL" id="BLJE01000002">
    <property type="protein sequence ID" value="GFE64737.1"/>
    <property type="molecule type" value="Genomic_DNA"/>
</dbReference>
<evidence type="ECO:0000256" key="1">
    <source>
        <dbReference type="ARBA" id="ARBA00022670"/>
    </source>
</evidence>
<comment type="cofactor">
    <cofactor evidence="6">
        <name>Zn(2+)</name>
        <dbReference type="ChEBI" id="CHEBI:29105"/>
    </cofactor>
    <text evidence="6">Binds 1 zinc ion per subunit.</text>
</comment>
<dbReference type="GO" id="GO:0046872">
    <property type="term" value="F:metal ion binding"/>
    <property type="evidence" value="ECO:0007669"/>
    <property type="project" value="UniProtKB-KW"/>
</dbReference>
<dbReference type="InterPro" id="IPR055518">
    <property type="entry name" value="DUF7092"/>
</dbReference>
<keyword evidence="2" id="KW-0479">Metal-binding</keyword>
<gene>
    <name evidence="10" type="ORF">KIN_18110</name>
</gene>
<dbReference type="Pfam" id="PF01435">
    <property type="entry name" value="Peptidase_M48"/>
    <property type="match status" value="1"/>
</dbReference>
<keyword evidence="7" id="KW-1133">Transmembrane helix</keyword>
<proteinExistence type="inferred from homology"/>
<evidence type="ECO:0000256" key="3">
    <source>
        <dbReference type="ARBA" id="ARBA00022801"/>
    </source>
</evidence>
<dbReference type="GO" id="GO:0004222">
    <property type="term" value="F:metalloendopeptidase activity"/>
    <property type="evidence" value="ECO:0007669"/>
    <property type="project" value="InterPro"/>
</dbReference>
<keyword evidence="7" id="KW-0472">Membrane</keyword>
<feature type="transmembrane region" description="Helical" evidence="7">
    <location>
        <begin position="103"/>
        <end position="122"/>
    </location>
</feature>
<dbReference type="GO" id="GO:0051603">
    <property type="term" value="P:proteolysis involved in protein catabolic process"/>
    <property type="evidence" value="ECO:0007669"/>
    <property type="project" value="TreeGrafter"/>
</dbReference>
<dbReference type="Pfam" id="PF23368">
    <property type="entry name" value="DUF7092"/>
    <property type="match status" value="1"/>
</dbReference>
<dbReference type="OrthoDB" id="9810445at2"/>
<dbReference type="PANTHER" id="PTHR22726:SF1">
    <property type="entry name" value="METALLOENDOPEPTIDASE OMA1, MITOCHONDRIAL"/>
    <property type="match status" value="1"/>
</dbReference>
<keyword evidence="11" id="KW-1185">Reference proteome</keyword>
<dbReference type="InterPro" id="IPR051156">
    <property type="entry name" value="Mito/Outer_Membr_Metalloprot"/>
</dbReference>
<feature type="domain" description="DUF7092" evidence="9">
    <location>
        <begin position="13"/>
        <end position="91"/>
    </location>
</feature>
<dbReference type="RefSeq" id="WP_159806148.1">
    <property type="nucleotide sequence ID" value="NZ_BLJE01000002.1"/>
</dbReference>
<keyword evidence="7" id="KW-0812">Transmembrane</keyword>
<sequence>MTDRETTYLHIRMKGRAFALHSSREIPCELFVSDSGRAVLTSEDGATVEDVAAEDLDVASPLGSAPRRITFPGGLVFETSDHDAVTQLTGATRGGLLHHYEQFSPRLVGVIAAAVLSVWIIWRYGLDILVTAAIALTPPILVDQIDRGTLKTIDLTMAETSTLDDAERDRVEQIFRTLLDDLPADQREKHDFTLLFRSMPDVGPNAFALPGGTVIMTDQFIEEFPGRDVLAGVLGHELGHVVEQHGLQQTYRSLGVFILIAFLAGDTGPILEDVLLEGSLLLSLSYSRSHETAADEFGLALSHRAGFDPAGLAVFFEKISEMGEGPPEWMSTHPANENRIEAIETFIETLDAP</sequence>
<keyword evidence="4 6" id="KW-0862">Zinc</keyword>
<dbReference type="AlphaFoldDB" id="A0A6N6JFJ8"/>
<keyword evidence="5 6" id="KW-0482">Metalloprotease</keyword>
<protein>
    <submittedName>
        <fullName evidence="10">Metalloprotease</fullName>
    </submittedName>
</protein>